<dbReference type="Pfam" id="PF13478">
    <property type="entry name" value="XdhC_C"/>
    <property type="match status" value="1"/>
</dbReference>
<comment type="caution">
    <text evidence="4">The sequence shown here is derived from an EMBL/GenBank/DDBJ whole genome shotgun (WGS) entry which is preliminary data.</text>
</comment>
<dbReference type="PANTHER" id="PTHR30388:SF4">
    <property type="entry name" value="MOLYBDENUM COFACTOR INSERTION CHAPERONE PAOD"/>
    <property type="match status" value="1"/>
</dbReference>
<accession>A0A3A3Z354</accession>
<evidence type="ECO:0000256" key="1">
    <source>
        <dbReference type="SAM" id="MobiDB-lite"/>
    </source>
</evidence>
<dbReference type="PANTHER" id="PTHR30388">
    <property type="entry name" value="ALDEHYDE OXIDOREDUCTASE MOLYBDENUM COFACTOR ASSEMBLY PROTEIN"/>
    <property type="match status" value="1"/>
</dbReference>
<feature type="domain" description="XdhC- CoxI" evidence="2">
    <location>
        <begin position="119"/>
        <end position="179"/>
    </location>
</feature>
<proteinExistence type="predicted"/>
<dbReference type="RefSeq" id="WP_119950381.1">
    <property type="nucleotide sequence ID" value="NZ_QZEZ01000004.1"/>
</dbReference>
<feature type="region of interest" description="Disordered" evidence="1">
    <location>
        <begin position="353"/>
        <end position="383"/>
    </location>
</feature>
<dbReference type="EMBL" id="QZEZ01000004">
    <property type="protein sequence ID" value="RJK95955.1"/>
    <property type="molecule type" value="Genomic_DNA"/>
</dbReference>
<feature type="domain" description="XdhC Rossmann" evidence="3">
    <location>
        <begin position="203"/>
        <end position="345"/>
    </location>
</feature>
<evidence type="ECO:0000313" key="5">
    <source>
        <dbReference type="Proteomes" id="UP000265614"/>
    </source>
</evidence>
<sequence length="383" mass="39601">MLELAAELLDRVRSGTPFVTATVTRVDGSAPRSPGSSLVVDADGAVLGGVSGGCVDGDVVERCRQVLLGDRRPQTARFGYSDGEGLDVGLTCGGTIELFLRHHDPRGEPDLGPALADAASGVPVAVATVVQGPDPHLGRSVVVRPDGHRGSLGDARLDLAAAARAAAALHAGSTGTIEVGVADGLCREPSTLLVEVTTPAPRLVVVGAVDHAAPLAVLGSCLGYRVTVCDARPAFATPERFPAAHEVVVDRPHRYLRSQRLDSRTAVCVLTHDPRADVPALEVALRLPLAYVGAMGSRRTHEERLLRLNAAGLGDRELARLRSPVGLDLGGRTPVETALSIAAELVAARHGGTGAPLSTGVPLHRPDAPSPTATDPQHLKEPA</sequence>
<evidence type="ECO:0000259" key="2">
    <source>
        <dbReference type="Pfam" id="PF02625"/>
    </source>
</evidence>
<dbReference type="Gene3D" id="3.40.50.720">
    <property type="entry name" value="NAD(P)-binding Rossmann-like Domain"/>
    <property type="match status" value="1"/>
</dbReference>
<organism evidence="4 5">
    <name type="scientific">Vallicoccus soli</name>
    <dbReference type="NCBI Taxonomy" id="2339232"/>
    <lineage>
        <taxon>Bacteria</taxon>
        <taxon>Bacillati</taxon>
        <taxon>Actinomycetota</taxon>
        <taxon>Actinomycetes</taxon>
        <taxon>Motilibacterales</taxon>
        <taxon>Vallicoccaceae</taxon>
        <taxon>Vallicoccus</taxon>
    </lineage>
</organism>
<gene>
    <name evidence="4" type="ORF">D5H78_10200</name>
</gene>
<keyword evidence="5" id="KW-1185">Reference proteome</keyword>
<evidence type="ECO:0000313" key="4">
    <source>
        <dbReference type="EMBL" id="RJK95955.1"/>
    </source>
</evidence>
<feature type="domain" description="XdhC- CoxI" evidence="2">
    <location>
        <begin position="13"/>
        <end position="79"/>
    </location>
</feature>
<dbReference type="AlphaFoldDB" id="A0A3A3Z354"/>
<dbReference type="InterPro" id="IPR003777">
    <property type="entry name" value="XdhC_CoxI"/>
</dbReference>
<dbReference type="InterPro" id="IPR052698">
    <property type="entry name" value="MoCofactor_Util/Proc"/>
</dbReference>
<dbReference type="Proteomes" id="UP000265614">
    <property type="component" value="Unassembled WGS sequence"/>
</dbReference>
<name>A0A3A3Z354_9ACTN</name>
<dbReference type="OrthoDB" id="9815497at2"/>
<evidence type="ECO:0000259" key="3">
    <source>
        <dbReference type="Pfam" id="PF13478"/>
    </source>
</evidence>
<protein>
    <submittedName>
        <fullName evidence="4">XdhC/CoxI family protein</fullName>
    </submittedName>
</protein>
<reference evidence="4 5" key="1">
    <citation type="submission" date="2018-09" db="EMBL/GenBank/DDBJ databases">
        <title>YIM 75000 draft genome.</title>
        <authorList>
            <person name="Tang S."/>
            <person name="Feng Y."/>
        </authorList>
    </citation>
    <scope>NUCLEOTIDE SEQUENCE [LARGE SCALE GENOMIC DNA]</scope>
    <source>
        <strain evidence="4 5">YIM 75000</strain>
    </source>
</reference>
<dbReference type="Pfam" id="PF02625">
    <property type="entry name" value="XdhC_CoxI"/>
    <property type="match status" value="2"/>
</dbReference>
<dbReference type="InterPro" id="IPR027051">
    <property type="entry name" value="XdhC_Rossmann_dom"/>
</dbReference>